<keyword evidence="3" id="KW-0786">Thiamine pyrophosphate</keyword>
<dbReference type="SUPFAM" id="SSF52518">
    <property type="entry name" value="Thiamin diphosphate-binding fold (THDP-binding)"/>
    <property type="match status" value="1"/>
</dbReference>
<reference evidence="5 6" key="1">
    <citation type="journal article" date="2015" name="Microbiome">
        <title>Genomic resolution of linkages in carbon, nitrogen, and sulfur cycling among widespread estuary sediment bacteria.</title>
        <authorList>
            <person name="Baker B.J."/>
            <person name="Lazar C.S."/>
            <person name="Teske A.P."/>
            <person name="Dick G.J."/>
        </authorList>
    </citation>
    <scope>NUCLEOTIDE SEQUENCE [LARGE SCALE GENOMIC DNA]</scope>
    <source>
        <strain evidence="5">SM1_40</strain>
    </source>
</reference>
<protein>
    <submittedName>
        <fullName evidence="5">Transketolase</fullName>
    </submittedName>
</protein>
<dbReference type="PANTHER" id="PTHR47514">
    <property type="entry name" value="TRANSKETOLASE N-TERMINAL SECTION-RELATED"/>
    <property type="match status" value="1"/>
</dbReference>
<proteinExistence type="inferred from homology"/>
<sequence length="290" mass="31633">MGLSHQEVEELQEIARQLRIDIVEMLAKAGSGHTGGSMSMVEILVALYFRHMRHRPHEPCWPDRDRLVLSKGHGAPALYAVLARAGYFPREELSRLRVLGSILQGHPDMAKTPGIDFSSGSIGQGLSAACGMALAARLDKKDLRVYSVLGDGDMQEGQTWEAAMAAAHYGLGNLSAIVDYNRVQSDGPVEEVMEISPLAAKWQAFGWRMMEIDGHNLADVSDALEWTSGKAESPSVVIAHTIKGKGLSFAEGKASYHGVAPSKAELEQARKELAPKRERGWCGERYARNA</sequence>
<feature type="domain" description="Transketolase N-terminal" evidence="4">
    <location>
        <begin position="13"/>
        <end position="274"/>
    </location>
</feature>
<evidence type="ECO:0000256" key="1">
    <source>
        <dbReference type="ARBA" id="ARBA00001964"/>
    </source>
</evidence>
<dbReference type="EMBL" id="LJVA01000027">
    <property type="protein sequence ID" value="KPL10337.1"/>
    <property type="molecule type" value="Genomic_DNA"/>
</dbReference>
<comment type="cofactor">
    <cofactor evidence="1">
        <name>thiamine diphosphate</name>
        <dbReference type="ChEBI" id="CHEBI:58937"/>
    </cofactor>
</comment>
<gene>
    <name evidence="5" type="ORF">AMJ71_03380</name>
</gene>
<evidence type="ECO:0000256" key="2">
    <source>
        <dbReference type="ARBA" id="ARBA00007131"/>
    </source>
</evidence>
<comment type="similarity">
    <text evidence="2">Belongs to the transketolase family.</text>
</comment>
<accession>A0A0S8JKR8</accession>
<dbReference type="Proteomes" id="UP000051035">
    <property type="component" value="Unassembled WGS sequence"/>
</dbReference>
<evidence type="ECO:0000313" key="6">
    <source>
        <dbReference type="Proteomes" id="UP000051035"/>
    </source>
</evidence>
<evidence type="ECO:0000259" key="4">
    <source>
        <dbReference type="Pfam" id="PF00456"/>
    </source>
</evidence>
<name>A0A0S8JKR8_UNCT6</name>
<dbReference type="PANTHER" id="PTHR47514:SF1">
    <property type="entry name" value="TRANSKETOLASE N-TERMINAL SECTION-RELATED"/>
    <property type="match status" value="1"/>
</dbReference>
<evidence type="ECO:0000256" key="3">
    <source>
        <dbReference type="ARBA" id="ARBA00023052"/>
    </source>
</evidence>
<dbReference type="CDD" id="cd02012">
    <property type="entry name" value="TPP_TK"/>
    <property type="match status" value="1"/>
</dbReference>
<organism evidence="5 6">
    <name type="scientific">candidate division TA06 bacterium SM1_40</name>
    <dbReference type="NCBI Taxonomy" id="1703773"/>
    <lineage>
        <taxon>Bacteria</taxon>
        <taxon>Bacteria division TA06</taxon>
    </lineage>
</organism>
<dbReference type="InterPro" id="IPR005474">
    <property type="entry name" value="Transketolase_N"/>
</dbReference>
<dbReference type="InterPro" id="IPR029061">
    <property type="entry name" value="THDP-binding"/>
</dbReference>
<comment type="caution">
    <text evidence="5">The sequence shown here is derived from an EMBL/GenBank/DDBJ whole genome shotgun (WGS) entry which is preliminary data.</text>
</comment>
<dbReference type="PATRIC" id="fig|1703773.3.peg.1030"/>
<evidence type="ECO:0000313" key="5">
    <source>
        <dbReference type="EMBL" id="KPL10337.1"/>
    </source>
</evidence>
<dbReference type="AlphaFoldDB" id="A0A0S8JKR8"/>
<dbReference type="Gene3D" id="3.40.50.970">
    <property type="match status" value="1"/>
</dbReference>
<dbReference type="Pfam" id="PF00456">
    <property type="entry name" value="Transketolase_N"/>
    <property type="match status" value="1"/>
</dbReference>